<gene>
    <name evidence="1" type="ORF">SAMN04488516_101463</name>
</gene>
<dbReference type="EMBL" id="FNIN01000001">
    <property type="protein sequence ID" value="SDN34290.1"/>
    <property type="molecule type" value="Genomic_DNA"/>
</dbReference>
<dbReference type="Gene3D" id="3.90.10.10">
    <property type="entry name" value="Cytochrome C3"/>
    <property type="match status" value="1"/>
</dbReference>
<dbReference type="CDD" id="cd08168">
    <property type="entry name" value="Cytochrom_C3"/>
    <property type="match status" value="1"/>
</dbReference>
<dbReference type="SUPFAM" id="SSF48695">
    <property type="entry name" value="Multiheme cytochromes"/>
    <property type="match status" value="1"/>
</dbReference>
<accession>A0A1H0AL78</accession>
<sequence>MQWYRSKLCFVIGLALFFFLSNFSFIVFAQTEQDYLLLGNEFVKTKRPQVKFYHDKHNQLARIEDNCVLCHHIYRDGKIIEDESSEDQKCVDCHKIKDKVLNLQDAYHKLCKGCHLKQHKGPILCGECHKKYNK</sequence>
<evidence type="ECO:0000313" key="1">
    <source>
        <dbReference type="EMBL" id="SDN34290.1"/>
    </source>
</evidence>
<dbReference type="InterPro" id="IPR036280">
    <property type="entry name" value="Multihaem_cyt_sf"/>
</dbReference>
<dbReference type="Proteomes" id="UP000199602">
    <property type="component" value="Unassembled WGS sequence"/>
</dbReference>
<dbReference type="OrthoDB" id="9796996at2"/>
<dbReference type="RefSeq" id="WP_092062764.1">
    <property type="nucleotide sequence ID" value="NZ_FNIN01000001.1"/>
</dbReference>
<dbReference type="InterPro" id="IPR054899">
    <property type="entry name" value="c3_cytochr_TmcA"/>
</dbReference>
<dbReference type="STRING" id="206665.SAMN04488516_101463"/>
<keyword evidence="2" id="KW-1185">Reference proteome</keyword>
<dbReference type="AlphaFoldDB" id="A0A1H0AL78"/>
<protein>
    <submittedName>
        <fullName evidence="1">Class III cytochrome C family protein</fullName>
    </submittedName>
</protein>
<organism evidence="1 2">
    <name type="scientific">Desulfonauticus submarinus</name>
    <dbReference type="NCBI Taxonomy" id="206665"/>
    <lineage>
        <taxon>Bacteria</taxon>
        <taxon>Pseudomonadati</taxon>
        <taxon>Thermodesulfobacteriota</taxon>
        <taxon>Desulfovibrionia</taxon>
        <taxon>Desulfovibrionales</taxon>
        <taxon>Desulfonauticaceae</taxon>
        <taxon>Desulfonauticus</taxon>
    </lineage>
</organism>
<reference evidence="1 2" key="1">
    <citation type="submission" date="2016-10" db="EMBL/GenBank/DDBJ databases">
        <authorList>
            <person name="de Groot N.N."/>
        </authorList>
    </citation>
    <scope>NUCLEOTIDE SEQUENCE [LARGE SCALE GENOMIC DNA]</scope>
    <source>
        <strain evidence="1 2">DSM 15269</strain>
    </source>
</reference>
<dbReference type="NCBIfam" id="NF045722">
    <property type="entry name" value="c3_cytochr_TmcA"/>
    <property type="match status" value="1"/>
</dbReference>
<name>A0A1H0AL78_9BACT</name>
<evidence type="ECO:0000313" key="2">
    <source>
        <dbReference type="Proteomes" id="UP000199602"/>
    </source>
</evidence>
<proteinExistence type="predicted"/>